<keyword evidence="2" id="KW-1185">Reference proteome</keyword>
<evidence type="ECO:0000313" key="1">
    <source>
        <dbReference type="EMBL" id="CAL1533101.1"/>
    </source>
</evidence>
<evidence type="ECO:0000313" key="2">
    <source>
        <dbReference type="Proteomes" id="UP001497497"/>
    </source>
</evidence>
<reference evidence="1 2" key="1">
    <citation type="submission" date="2024-04" db="EMBL/GenBank/DDBJ databases">
        <authorList>
            <consortium name="Genoscope - CEA"/>
            <person name="William W."/>
        </authorList>
    </citation>
    <scope>NUCLEOTIDE SEQUENCE [LARGE SCALE GENOMIC DNA]</scope>
</reference>
<accession>A0AAV2HJW9</accession>
<dbReference type="InterPro" id="IPR009003">
    <property type="entry name" value="Peptidase_S1_PA"/>
</dbReference>
<dbReference type="SUPFAM" id="SSF50494">
    <property type="entry name" value="Trypsin-like serine proteases"/>
    <property type="match status" value="1"/>
</dbReference>
<organism evidence="1 2">
    <name type="scientific">Lymnaea stagnalis</name>
    <name type="common">Great pond snail</name>
    <name type="synonym">Helix stagnalis</name>
    <dbReference type="NCBI Taxonomy" id="6523"/>
    <lineage>
        <taxon>Eukaryota</taxon>
        <taxon>Metazoa</taxon>
        <taxon>Spiralia</taxon>
        <taxon>Lophotrochozoa</taxon>
        <taxon>Mollusca</taxon>
        <taxon>Gastropoda</taxon>
        <taxon>Heterobranchia</taxon>
        <taxon>Euthyneura</taxon>
        <taxon>Panpulmonata</taxon>
        <taxon>Hygrophila</taxon>
        <taxon>Lymnaeoidea</taxon>
        <taxon>Lymnaeidae</taxon>
        <taxon>Lymnaea</taxon>
    </lineage>
</organism>
<gene>
    <name evidence="1" type="ORF">GSLYS_00007119001</name>
</gene>
<feature type="non-terminal residue" evidence="1">
    <location>
        <position position="251"/>
    </location>
</feature>
<name>A0AAV2HJW9_LYMST</name>
<proteinExistence type="predicted"/>
<feature type="non-terminal residue" evidence="1">
    <location>
        <position position="1"/>
    </location>
</feature>
<dbReference type="AlphaFoldDB" id="A0AAV2HJW9"/>
<dbReference type="Proteomes" id="UP001497497">
    <property type="component" value="Unassembled WGS sequence"/>
</dbReference>
<dbReference type="EMBL" id="CAXITT010000133">
    <property type="protein sequence ID" value="CAL1533101.1"/>
    <property type="molecule type" value="Genomic_DNA"/>
</dbReference>
<comment type="caution">
    <text evidence="1">The sequence shown here is derived from an EMBL/GenBank/DDBJ whole genome shotgun (WGS) entry which is preliminary data.</text>
</comment>
<protein>
    <submittedName>
        <fullName evidence="1">Uncharacterized protein</fullName>
    </submittedName>
</protein>
<sequence>CDKILNHTEFVPIKEFRHRQLPHPYNKDKMFDNLVTALGKLVVKITFKGTSPNRPDIGLVELQTTDEMVGSGNIIFSEVKEISRFCRCPCRGCKTNPVEYWGEIKIRTAAHVVCDDIEASRAECLMYYDSENSDVIKLQGIRVSQMSRQYDTAEIICVTHDVNLADNLMYMIYDYKDCHTRLYERYLTEGVNDLVILISHPHGYSKHVTIGKNTQREVLRKLRSDIGYVKNYYDNHSCPGSSGAPVYMLSK</sequence>